<dbReference type="Pfam" id="PF17647">
    <property type="entry name" value="DUF5518"/>
    <property type="match status" value="1"/>
</dbReference>
<reference evidence="2 3" key="1">
    <citation type="submission" date="2020-07" db="EMBL/GenBank/DDBJ databases">
        <title>Halosimplex pelagicum sp. nov. and Halosimplex rubrum sp. nov., isolated from salted brown alga Laminaria, and emended description of the genus Halosimplex.</title>
        <authorList>
            <person name="Cui H."/>
        </authorList>
    </citation>
    <scope>NUCLEOTIDE SEQUENCE [LARGE SCALE GENOMIC DNA]</scope>
    <source>
        <strain evidence="2 3">R27</strain>
    </source>
</reference>
<feature type="transmembrane region" description="Helical" evidence="1">
    <location>
        <begin position="60"/>
        <end position="87"/>
    </location>
</feature>
<accession>A0A7D5P5V5</accession>
<keyword evidence="3" id="KW-1185">Reference proteome</keyword>
<gene>
    <name evidence="2" type="ORF">HZS55_08575</name>
</gene>
<dbReference type="InterPro" id="IPR040493">
    <property type="entry name" value="DUF5518"/>
</dbReference>
<feature type="transmembrane region" description="Helical" evidence="1">
    <location>
        <begin position="93"/>
        <end position="115"/>
    </location>
</feature>
<dbReference type="KEGG" id="hrr:HZS55_08575"/>
<feature type="transmembrane region" description="Helical" evidence="1">
    <location>
        <begin position="30"/>
        <end position="48"/>
    </location>
</feature>
<evidence type="ECO:0000313" key="2">
    <source>
        <dbReference type="EMBL" id="QLH79961.1"/>
    </source>
</evidence>
<keyword evidence="1" id="KW-0472">Membrane</keyword>
<evidence type="ECO:0000313" key="3">
    <source>
        <dbReference type="Proteomes" id="UP000509667"/>
    </source>
</evidence>
<dbReference type="Proteomes" id="UP000509667">
    <property type="component" value="Chromosome"/>
</dbReference>
<dbReference type="AlphaFoldDB" id="A0A7D5P5V5"/>
<sequence>MAVAYGIVASLVIGLLGGLGLPFTDATLPTVGAGLTGLVAGAIAGYAAREGLGGGALHGFLATAIGGLIVALVLLFVGTLVAGIFGFGAGVAALVWVAATGIPGAVGGAIGGAVAPEPEAAGRPVA</sequence>
<evidence type="ECO:0000256" key="1">
    <source>
        <dbReference type="SAM" id="Phobius"/>
    </source>
</evidence>
<keyword evidence="1" id="KW-1133">Transmembrane helix</keyword>
<keyword evidence="1" id="KW-0812">Transmembrane</keyword>
<proteinExistence type="predicted"/>
<dbReference type="EMBL" id="CP058910">
    <property type="protein sequence ID" value="QLH79961.1"/>
    <property type="molecule type" value="Genomic_DNA"/>
</dbReference>
<organism evidence="2 3">
    <name type="scientific">Halosimplex rubrum</name>
    <dbReference type="NCBI Taxonomy" id="869889"/>
    <lineage>
        <taxon>Archaea</taxon>
        <taxon>Methanobacteriati</taxon>
        <taxon>Methanobacteriota</taxon>
        <taxon>Stenosarchaea group</taxon>
        <taxon>Halobacteria</taxon>
        <taxon>Halobacteriales</taxon>
        <taxon>Haloarculaceae</taxon>
        <taxon>Halosimplex</taxon>
    </lineage>
</organism>
<name>A0A7D5P5V5_9EURY</name>
<protein>
    <submittedName>
        <fullName evidence="2">DUF5518 domain-containing protein</fullName>
    </submittedName>
</protein>